<feature type="chain" id="PRO_5046793991" description="Lipoprotein" evidence="1">
    <location>
        <begin position="20"/>
        <end position="172"/>
    </location>
</feature>
<evidence type="ECO:0008006" key="4">
    <source>
        <dbReference type="Google" id="ProtNLM"/>
    </source>
</evidence>
<evidence type="ECO:0000256" key="1">
    <source>
        <dbReference type="SAM" id="SignalP"/>
    </source>
</evidence>
<dbReference type="PROSITE" id="PS51257">
    <property type="entry name" value="PROKAR_LIPOPROTEIN"/>
    <property type="match status" value="1"/>
</dbReference>
<keyword evidence="1" id="KW-0732">Signal</keyword>
<proteinExistence type="predicted"/>
<dbReference type="RefSeq" id="WP_377558085.1">
    <property type="nucleotide sequence ID" value="NZ_JBHUHQ010000019.1"/>
</dbReference>
<protein>
    <recommendedName>
        <fullName evidence="4">Lipoprotein</fullName>
    </recommendedName>
</protein>
<evidence type="ECO:0000313" key="2">
    <source>
        <dbReference type="EMBL" id="MFD2045446.1"/>
    </source>
</evidence>
<dbReference type="Proteomes" id="UP001597383">
    <property type="component" value="Unassembled WGS sequence"/>
</dbReference>
<gene>
    <name evidence="2" type="ORF">ACFSJF_14295</name>
</gene>
<dbReference type="EMBL" id="JBHUHQ010000019">
    <property type="protein sequence ID" value="MFD2045446.1"/>
    <property type="molecule type" value="Genomic_DNA"/>
</dbReference>
<evidence type="ECO:0000313" key="3">
    <source>
        <dbReference type="Proteomes" id="UP001597383"/>
    </source>
</evidence>
<accession>A0ABW4W346</accession>
<organism evidence="2 3">
    <name type="scientific">Ornithinibacillus salinisoli</name>
    <dbReference type="NCBI Taxonomy" id="1848459"/>
    <lineage>
        <taxon>Bacteria</taxon>
        <taxon>Bacillati</taxon>
        <taxon>Bacillota</taxon>
        <taxon>Bacilli</taxon>
        <taxon>Bacillales</taxon>
        <taxon>Bacillaceae</taxon>
        <taxon>Ornithinibacillus</taxon>
    </lineage>
</organism>
<feature type="signal peptide" evidence="1">
    <location>
        <begin position="1"/>
        <end position="19"/>
    </location>
</feature>
<reference evidence="3" key="1">
    <citation type="journal article" date="2019" name="Int. J. Syst. Evol. Microbiol.">
        <title>The Global Catalogue of Microorganisms (GCM) 10K type strain sequencing project: providing services to taxonomists for standard genome sequencing and annotation.</title>
        <authorList>
            <consortium name="The Broad Institute Genomics Platform"/>
            <consortium name="The Broad Institute Genome Sequencing Center for Infectious Disease"/>
            <person name="Wu L."/>
            <person name="Ma J."/>
        </authorList>
    </citation>
    <scope>NUCLEOTIDE SEQUENCE [LARGE SCALE GENOMIC DNA]</scope>
    <source>
        <strain evidence="3">R28</strain>
    </source>
</reference>
<comment type="caution">
    <text evidence="2">The sequence shown here is derived from an EMBL/GenBank/DDBJ whole genome shotgun (WGS) entry which is preliminary data.</text>
</comment>
<keyword evidence="3" id="KW-1185">Reference proteome</keyword>
<sequence>MIKALFLMMAMVISVTGCKSETITIEDDDIQVMPNEMPKDFNFSLQFGFYKRNEINTFEGTVTKDLIEDGTTTIKLSLTTEEMKDIYTKMKEINITGSKELIPDTNCMQQPHEEDEWEIRINHETINHYISGSYCKTTNDAKEFYKLRNYIHRVVRSKEEYKNLPKAQGGYE</sequence>
<name>A0ABW4W346_9BACI</name>